<dbReference type="PANTHER" id="PTHR16469:SF27">
    <property type="entry name" value="UBIQUITIN-ASSOCIATED AND SH3 DOMAIN-CONTAINING BA-RELATED"/>
    <property type="match status" value="1"/>
</dbReference>
<accession>A0A1Q2YC20</accession>
<dbReference type="InterPro" id="IPR029033">
    <property type="entry name" value="His_PPase_superfam"/>
</dbReference>
<dbReference type="Gene3D" id="3.40.50.1240">
    <property type="entry name" value="Phosphoglycerate mutase-like"/>
    <property type="match status" value="1"/>
</dbReference>
<evidence type="ECO:0000256" key="1">
    <source>
        <dbReference type="SAM" id="MobiDB-lite"/>
    </source>
</evidence>
<dbReference type="AlphaFoldDB" id="A0A1Q2YC20"/>
<dbReference type="InterPro" id="IPR051710">
    <property type="entry name" value="Phosphatase_SH3-domain"/>
</dbReference>
<sequence length="275" mass="31402">MHIVLIRHCTRIDKSKQGISPGQSEVSLHAGDKNDNNSRDDDYDESSNWLSNFDPPLNEDIASLEMESAFKKISNDILSKNRTKQIMIHSSPYNRCIQTSELLLDKIIHGKQNDGEKINTKLRVDQALSEWLNENYNLKYLPPNDDGYSMINNVNAYLNQPSLSANNGAFTEKTKNQLRKVKDSTWSYNQLGHCGEYGESASAVHNDHTEHTEAAWITEAERRQGRADEEKKKHDQHWRQGEGRQRGQPDRVVEADAVFTSVVSLEQRHERGEGD</sequence>
<protein>
    <recommendedName>
        <fullName evidence="4">Phosphoglycerate mutase-like protein</fullName>
    </recommendedName>
</protein>
<reference evidence="2 3" key="1">
    <citation type="submission" date="2016-08" db="EMBL/GenBank/DDBJ databases">
        <title>Whole genome shotgun sequence of Pichia membranifaciens KS47-1.</title>
        <authorList>
            <person name="Konishi M."/>
            <person name="Ishida M."/>
            <person name="Arakawa T."/>
            <person name="Kato Y."/>
            <person name="Horiuchi J."/>
        </authorList>
    </citation>
    <scope>NUCLEOTIDE SEQUENCE [LARGE SCALE GENOMIC DNA]</scope>
    <source>
        <strain evidence="2 3">KS47-1</strain>
    </source>
</reference>
<feature type="region of interest" description="Disordered" evidence="1">
    <location>
        <begin position="221"/>
        <end position="256"/>
    </location>
</feature>
<feature type="compositionally biased region" description="Basic and acidic residues" evidence="1">
    <location>
        <begin position="30"/>
        <end position="40"/>
    </location>
</feature>
<proteinExistence type="predicted"/>
<dbReference type="OrthoDB" id="3898179at2759"/>
<name>A0A1Q2YC20_9ASCO</name>
<evidence type="ECO:0000313" key="2">
    <source>
        <dbReference type="EMBL" id="GAV27048.1"/>
    </source>
</evidence>
<dbReference type="Proteomes" id="UP000186136">
    <property type="component" value="Unassembled WGS sequence"/>
</dbReference>
<evidence type="ECO:0008006" key="4">
    <source>
        <dbReference type="Google" id="ProtNLM"/>
    </source>
</evidence>
<comment type="caution">
    <text evidence="2">The sequence shown here is derived from an EMBL/GenBank/DDBJ whole genome shotgun (WGS) entry which is preliminary data.</text>
</comment>
<dbReference type="EMBL" id="BDGI01000018">
    <property type="protein sequence ID" value="GAV27048.1"/>
    <property type="molecule type" value="Genomic_DNA"/>
</dbReference>
<dbReference type="PANTHER" id="PTHR16469">
    <property type="entry name" value="UBIQUITIN-ASSOCIATED AND SH3 DOMAIN-CONTAINING BA-RELATED"/>
    <property type="match status" value="1"/>
</dbReference>
<feature type="region of interest" description="Disordered" evidence="1">
    <location>
        <begin position="15"/>
        <end position="51"/>
    </location>
</feature>
<feature type="compositionally biased region" description="Polar residues" evidence="1">
    <location>
        <begin position="17"/>
        <end position="26"/>
    </location>
</feature>
<feature type="compositionally biased region" description="Basic and acidic residues" evidence="1">
    <location>
        <begin position="221"/>
        <end position="254"/>
    </location>
</feature>
<gene>
    <name evidence="2" type="ORF">PMKS-000509</name>
</gene>
<organism evidence="2 3">
    <name type="scientific">Pichia membranifaciens</name>
    <dbReference type="NCBI Taxonomy" id="4926"/>
    <lineage>
        <taxon>Eukaryota</taxon>
        <taxon>Fungi</taxon>
        <taxon>Dikarya</taxon>
        <taxon>Ascomycota</taxon>
        <taxon>Saccharomycotina</taxon>
        <taxon>Pichiomycetes</taxon>
        <taxon>Pichiales</taxon>
        <taxon>Pichiaceae</taxon>
        <taxon>Pichia</taxon>
    </lineage>
</organism>
<keyword evidence="3" id="KW-1185">Reference proteome</keyword>
<dbReference type="SUPFAM" id="SSF53254">
    <property type="entry name" value="Phosphoglycerate mutase-like"/>
    <property type="match status" value="1"/>
</dbReference>
<evidence type="ECO:0000313" key="3">
    <source>
        <dbReference type="Proteomes" id="UP000186136"/>
    </source>
</evidence>